<dbReference type="EMBL" id="CP010525">
    <property type="protein sequence ID" value="AJO22603.1"/>
    <property type="molecule type" value="Genomic_DNA"/>
</dbReference>
<evidence type="ECO:0000313" key="3">
    <source>
        <dbReference type="Proteomes" id="UP000032024"/>
    </source>
</evidence>
<keyword evidence="3" id="KW-1185">Reference proteome</keyword>
<reference evidence="4" key="4">
    <citation type="submission" date="2016-01" db="EMBL/GenBank/DDBJ databases">
        <authorList>
            <person name="Mitreva M."/>
            <person name="Pepin K.H."/>
            <person name="Mihindukulasuriya K.A."/>
            <person name="Fulton R."/>
            <person name="Fronick C."/>
            <person name="O'Laughlin M."/>
            <person name="Miner T."/>
            <person name="Herter B."/>
            <person name="Rosa B.A."/>
            <person name="Cordes M."/>
            <person name="Tomlinson C."/>
            <person name="Wollam A."/>
            <person name="Palsikar V.B."/>
            <person name="Mardis E.R."/>
            <person name="Wilson R.K."/>
        </authorList>
    </citation>
    <scope>NUCLEOTIDE SEQUENCE [LARGE SCALE GENOMIC DNA]</scope>
    <source>
        <strain evidence="4">GED7749B</strain>
    </source>
</reference>
<evidence type="ECO:0000313" key="1">
    <source>
        <dbReference type="EMBL" id="AJO22603.1"/>
    </source>
</evidence>
<reference evidence="1" key="1">
    <citation type="submission" date="2015-01" db="EMBL/GenBank/DDBJ databases">
        <title>Comparative genome analysis of Bacillus coagulans HM-08, Clostridium butyricum HM-68, Bacillus subtilis HM-66 and Bacillus licheniformis BL-09.</title>
        <authorList>
            <person name="Zhang H."/>
        </authorList>
    </citation>
    <scope>NUCLEOTIDE SEQUENCE [LARGE SCALE GENOMIC DNA]</scope>
    <source>
        <strain evidence="1">HM-08</strain>
    </source>
</reference>
<dbReference type="STRING" id="1398.AB434_3467"/>
<evidence type="ECO:0000313" key="2">
    <source>
        <dbReference type="EMBL" id="KWZ79642.1"/>
    </source>
</evidence>
<evidence type="ECO:0000313" key="4">
    <source>
        <dbReference type="Proteomes" id="UP000070376"/>
    </source>
</evidence>
<reference evidence="2" key="3">
    <citation type="submission" date="2016-01" db="EMBL/GenBank/DDBJ databases">
        <authorList>
            <person name="Oliw E.H."/>
        </authorList>
    </citation>
    <scope>NUCLEOTIDE SEQUENCE [LARGE SCALE GENOMIC DNA]</scope>
    <source>
        <strain evidence="2">GED7749B</strain>
    </source>
</reference>
<organism evidence="2 4">
    <name type="scientific">Heyndrickxia coagulans</name>
    <name type="common">Weizmannia coagulans</name>
    <dbReference type="NCBI Taxonomy" id="1398"/>
    <lineage>
        <taxon>Bacteria</taxon>
        <taxon>Bacillati</taxon>
        <taxon>Bacillota</taxon>
        <taxon>Bacilli</taxon>
        <taxon>Bacillales</taxon>
        <taxon>Bacillaceae</taxon>
        <taxon>Heyndrickxia</taxon>
    </lineage>
</organism>
<protein>
    <submittedName>
        <fullName evidence="2">Uncharacterized protein</fullName>
    </submittedName>
</protein>
<reference evidence="3" key="2">
    <citation type="submission" date="2015-01" db="EMBL/GenBank/DDBJ databases">
        <title>Comparative genome analysis of Bacillus coagulans HM-08, Clostridium butyricum HM-68, Bacillus subtilis HM-66 and Bacillus paralicheniformis BL-09.</title>
        <authorList>
            <person name="Zhang H."/>
        </authorList>
    </citation>
    <scope>NUCLEOTIDE SEQUENCE [LARGE SCALE GENOMIC DNA]</scope>
    <source>
        <strain evidence="3">HM-08</strain>
    </source>
</reference>
<dbReference type="Proteomes" id="UP000032024">
    <property type="component" value="Chromosome"/>
</dbReference>
<dbReference type="PATRIC" id="fig|1398.18.peg.1817"/>
<dbReference type="Proteomes" id="UP000070376">
    <property type="component" value="Unassembled WGS sequence"/>
</dbReference>
<proteinExistence type="predicted"/>
<name>A0A0C5C2X6_HEYCO</name>
<gene>
    <name evidence="2" type="ORF">HMPREF3213_02746</name>
    <name evidence="1" type="ORF">SB48_HM08orf02863</name>
</gene>
<dbReference type="AlphaFoldDB" id="A0A0C5C2X6"/>
<sequence length="66" mass="6946">MPPVSVPARFFGVQARAFRGTNSAGIKNSLFETAGCHGHSSKNAPGMVSQRTSMPSGQMIRQIAAI</sequence>
<dbReference type="EMBL" id="LRPN01000116">
    <property type="protein sequence ID" value="KWZ79642.1"/>
    <property type="molecule type" value="Genomic_DNA"/>
</dbReference>
<accession>A0A0C5C2X6</accession>